<dbReference type="VEuPathDB" id="FungiDB:HGUI_00917"/>
<dbReference type="Pfam" id="PF00009">
    <property type="entry name" value="GTP_EFTU"/>
    <property type="match status" value="1"/>
</dbReference>
<dbReference type="Proteomes" id="UP000183365">
    <property type="component" value="Unassembled WGS sequence"/>
</dbReference>
<feature type="domain" description="Tr-type G" evidence="4">
    <location>
        <begin position="231"/>
        <end position="445"/>
    </location>
</feature>
<protein>
    <recommendedName>
        <fullName evidence="4">Tr-type G domain-containing protein</fullName>
    </recommendedName>
</protein>
<dbReference type="AlphaFoldDB" id="A0A1L0CIX5"/>
<name>A0A1L0CIX5_9ASCO</name>
<dbReference type="InterPro" id="IPR009000">
    <property type="entry name" value="Transl_B-barrel_sf"/>
</dbReference>
<proteinExistence type="predicted"/>
<reference evidence="6" key="1">
    <citation type="submission" date="2016-11" db="EMBL/GenBank/DDBJ databases">
        <authorList>
            <person name="Guldener U."/>
        </authorList>
    </citation>
    <scope>NUCLEOTIDE SEQUENCE [LARGE SCALE GENOMIC DNA]</scope>
</reference>
<dbReference type="InterPro" id="IPR027417">
    <property type="entry name" value="P-loop_NTPase"/>
</dbReference>
<dbReference type="EMBL" id="FQNF01000011">
    <property type="protein sequence ID" value="SGZ38717.1"/>
    <property type="molecule type" value="Genomic_DNA"/>
</dbReference>
<dbReference type="PROSITE" id="PS51722">
    <property type="entry name" value="G_TR_2"/>
    <property type="match status" value="1"/>
</dbReference>
<dbReference type="SUPFAM" id="SSF52540">
    <property type="entry name" value="P-loop containing nucleoside triphosphate hydrolases"/>
    <property type="match status" value="1"/>
</dbReference>
<organism evidence="5 6">
    <name type="scientific">Hanseniaspora guilliermondii</name>
    <dbReference type="NCBI Taxonomy" id="56406"/>
    <lineage>
        <taxon>Eukaryota</taxon>
        <taxon>Fungi</taxon>
        <taxon>Dikarya</taxon>
        <taxon>Ascomycota</taxon>
        <taxon>Saccharomycotina</taxon>
        <taxon>Saccharomycetes</taxon>
        <taxon>Saccharomycodales</taxon>
        <taxon>Saccharomycodaceae</taxon>
        <taxon>Hanseniaspora</taxon>
    </lineage>
</organism>
<dbReference type="InterPro" id="IPR050100">
    <property type="entry name" value="TRAFAC_GTPase_members"/>
</dbReference>
<dbReference type="GO" id="GO:0005525">
    <property type="term" value="F:GTP binding"/>
    <property type="evidence" value="ECO:0007669"/>
    <property type="project" value="UniProtKB-KW"/>
</dbReference>
<evidence type="ECO:0000256" key="2">
    <source>
        <dbReference type="ARBA" id="ARBA00023134"/>
    </source>
</evidence>
<sequence>MNKLSLVERLKQRKENSNNIQQTTSIPQTQKLSLAERIKLKNQTSSFEQGSVNESENASKLSLQQKLALKKRGRDDNTQNKSSKPQNEDVTKPEQDNSQSHDPLFSCISITTWFMKVKENIYQKSKLNPNIPKKRKLNGREINKTTTNGKIDDNYYGIIYPFTNMQKTAIGNFSKLSPDGIILAAHKQAELNSQALKNMTLEDRNIAKAPLNKSSNDAHAIKFIKENYLESPHLSLCILGHIDSGKSTLTGRLLLDTQAVTKQQVAALQKQSKELGKQSFWLAWLMDSDNEERERGITKKFGYARFQSPKGYNYTLLDAPGHSDYISSTIIAIQQSNVCTIVVDCSIGGFESSFAGQLKEHLLLASKFVGNVNDLVFAMNKMDSIDWDEKRYLEIKEKIKLHMITDLEFEQDVVNNIHFIPVSSIKGENVVEPLDKLNFWYKGPSFIEILDEKNAYHLNLDFPEITPEYINQKDSLAIVLDNQQQNKNNSTKQKGKDASLTVKVINGYFTKSDKVQIYPRLSSKSYDIDDIWTETKESTNKNLPFAIKNQFVTLKIKNCNIDMISVGDIISLSSNSSRIQSGDKFQLKVDTFNMDRPLLPGSPIIVYMNDVEIPCTVSSVKVIKEINNGDEVIKKKMKHLSGNTKNAIINIEIQEFMDSMKAKDLGFSGEEEKPTIKQEEENKEEEILQKHIIPIFTSKENKQLSKVMIRKDGKTIAFGEIKKRLD</sequence>
<feature type="compositionally biased region" description="Low complexity" evidence="3">
    <location>
        <begin position="58"/>
        <end position="67"/>
    </location>
</feature>
<evidence type="ECO:0000259" key="4">
    <source>
        <dbReference type="PROSITE" id="PS51722"/>
    </source>
</evidence>
<evidence type="ECO:0000313" key="6">
    <source>
        <dbReference type="Proteomes" id="UP000183365"/>
    </source>
</evidence>
<dbReference type="SUPFAM" id="SSF50447">
    <property type="entry name" value="Translation proteins"/>
    <property type="match status" value="1"/>
</dbReference>
<dbReference type="Gene3D" id="3.40.50.300">
    <property type="entry name" value="P-loop containing nucleotide triphosphate hydrolases"/>
    <property type="match status" value="1"/>
</dbReference>
<dbReference type="PRINTS" id="PR00315">
    <property type="entry name" value="ELONGATNFCT"/>
</dbReference>
<feature type="compositionally biased region" description="Basic and acidic residues" evidence="3">
    <location>
        <begin position="86"/>
        <end position="95"/>
    </location>
</feature>
<keyword evidence="1" id="KW-0547">Nucleotide-binding</keyword>
<evidence type="ECO:0000256" key="1">
    <source>
        <dbReference type="ARBA" id="ARBA00022741"/>
    </source>
</evidence>
<dbReference type="OrthoDB" id="342024at2759"/>
<dbReference type="InterPro" id="IPR000795">
    <property type="entry name" value="T_Tr_GTP-bd_dom"/>
</dbReference>
<dbReference type="Gene3D" id="2.40.30.10">
    <property type="entry name" value="Translation factors"/>
    <property type="match status" value="2"/>
</dbReference>
<keyword evidence="6" id="KW-1185">Reference proteome</keyword>
<gene>
    <name evidence="5" type="ORF">HGUI_00917</name>
</gene>
<dbReference type="PANTHER" id="PTHR23115">
    <property type="entry name" value="TRANSLATION FACTOR"/>
    <property type="match status" value="1"/>
</dbReference>
<evidence type="ECO:0000313" key="5">
    <source>
        <dbReference type="EMBL" id="SGZ38717.1"/>
    </source>
</evidence>
<dbReference type="GO" id="GO:0003924">
    <property type="term" value="F:GTPase activity"/>
    <property type="evidence" value="ECO:0007669"/>
    <property type="project" value="InterPro"/>
</dbReference>
<keyword evidence="2" id="KW-0342">GTP-binding</keyword>
<feature type="region of interest" description="Disordered" evidence="3">
    <location>
        <begin position="44"/>
        <end position="103"/>
    </location>
</feature>
<evidence type="ECO:0000256" key="3">
    <source>
        <dbReference type="SAM" id="MobiDB-lite"/>
    </source>
</evidence>
<accession>A0A1L0CIX5</accession>
<feature type="compositionally biased region" description="Polar residues" evidence="3">
    <location>
        <begin position="44"/>
        <end position="56"/>
    </location>
</feature>